<keyword evidence="4" id="KW-1133">Transmembrane helix</keyword>
<dbReference type="InterPro" id="IPR018062">
    <property type="entry name" value="HTH_AraC-typ_CS"/>
</dbReference>
<gene>
    <name evidence="6" type="ORF">SAMN04488116_3502</name>
</gene>
<evidence type="ECO:0000256" key="1">
    <source>
        <dbReference type="ARBA" id="ARBA00023015"/>
    </source>
</evidence>
<accession>A0A1M5Q4X8</accession>
<feature type="transmembrane region" description="Helical" evidence="4">
    <location>
        <begin position="6"/>
        <end position="22"/>
    </location>
</feature>
<evidence type="ECO:0000259" key="5">
    <source>
        <dbReference type="PROSITE" id="PS01124"/>
    </source>
</evidence>
<evidence type="ECO:0000256" key="3">
    <source>
        <dbReference type="ARBA" id="ARBA00023163"/>
    </source>
</evidence>
<dbReference type="Gene3D" id="1.10.10.60">
    <property type="entry name" value="Homeodomain-like"/>
    <property type="match status" value="2"/>
</dbReference>
<organism evidence="6 7">
    <name type="scientific">Flagellimonas flava</name>
    <dbReference type="NCBI Taxonomy" id="570519"/>
    <lineage>
        <taxon>Bacteria</taxon>
        <taxon>Pseudomonadati</taxon>
        <taxon>Bacteroidota</taxon>
        <taxon>Flavobacteriia</taxon>
        <taxon>Flavobacteriales</taxon>
        <taxon>Flavobacteriaceae</taxon>
        <taxon>Flagellimonas</taxon>
    </lineage>
</organism>
<dbReference type="SMART" id="SM00342">
    <property type="entry name" value="HTH_ARAC"/>
    <property type="match status" value="1"/>
</dbReference>
<dbReference type="STRING" id="570519.SAMN04488116_3502"/>
<name>A0A1M5Q4X8_9FLAO</name>
<dbReference type="InterPro" id="IPR020449">
    <property type="entry name" value="Tscrpt_reg_AraC-type_HTH"/>
</dbReference>
<reference evidence="7" key="1">
    <citation type="submission" date="2016-11" db="EMBL/GenBank/DDBJ databases">
        <authorList>
            <person name="Varghese N."/>
            <person name="Submissions S."/>
        </authorList>
    </citation>
    <scope>NUCLEOTIDE SEQUENCE [LARGE SCALE GENOMIC DNA]</scope>
    <source>
        <strain evidence="7">DSM 22638</strain>
    </source>
</reference>
<dbReference type="InterPro" id="IPR009057">
    <property type="entry name" value="Homeodomain-like_sf"/>
</dbReference>
<dbReference type="Pfam" id="PF12833">
    <property type="entry name" value="HTH_18"/>
    <property type="match status" value="1"/>
</dbReference>
<keyword evidence="1" id="KW-0805">Transcription regulation</keyword>
<feature type="domain" description="HTH araC/xylS-type" evidence="5">
    <location>
        <begin position="254"/>
        <end position="357"/>
    </location>
</feature>
<feature type="transmembrane region" description="Helical" evidence="4">
    <location>
        <begin position="96"/>
        <end position="118"/>
    </location>
</feature>
<feature type="transmembrane region" description="Helical" evidence="4">
    <location>
        <begin position="167"/>
        <end position="189"/>
    </location>
</feature>
<dbReference type="InterPro" id="IPR018060">
    <property type="entry name" value="HTH_AraC"/>
</dbReference>
<dbReference type="GO" id="GO:0003700">
    <property type="term" value="F:DNA-binding transcription factor activity"/>
    <property type="evidence" value="ECO:0007669"/>
    <property type="project" value="InterPro"/>
</dbReference>
<dbReference type="PRINTS" id="PR00032">
    <property type="entry name" value="HTHARAC"/>
</dbReference>
<evidence type="ECO:0000256" key="4">
    <source>
        <dbReference type="SAM" id="Phobius"/>
    </source>
</evidence>
<protein>
    <submittedName>
        <fullName evidence="6">AraC-type DNA-binding protein</fullName>
    </submittedName>
</protein>
<dbReference type="PANTHER" id="PTHR43280">
    <property type="entry name" value="ARAC-FAMILY TRANSCRIPTIONAL REGULATOR"/>
    <property type="match status" value="1"/>
</dbReference>
<evidence type="ECO:0000313" key="7">
    <source>
        <dbReference type="Proteomes" id="UP000184532"/>
    </source>
</evidence>
<dbReference type="EMBL" id="FQWL01000011">
    <property type="protein sequence ID" value="SHH09058.1"/>
    <property type="molecule type" value="Genomic_DNA"/>
</dbReference>
<dbReference type="Proteomes" id="UP000184532">
    <property type="component" value="Unassembled WGS sequence"/>
</dbReference>
<keyword evidence="4" id="KW-0812">Transmembrane</keyword>
<dbReference type="SUPFAM" id="SSF46689">
    <property type="entry name" value="Homeodomain-like"/>
    <property type="match status" value="1"/>
</dbReference>
<keyword evidence="4" id="KW-0472">Membrane</keyword>
<feature type="transmembrane region" description="Helical" evidence="4">
    <location>
        <begin position="138"/>
        <end position="155"/>
    </location>
</feature>
<feature type="transmembrane region" description="Helical" evidence="4">
    <location>
        <begin position="201"/>
        <end position="218"/>
    </location>
</feature>
<dbReference type="AlphaFoldDB" id="A0A1M5Q4X8"/>
<dbReference type="OrthoDB" id="5492415at2"/>
<keyword evidence="2 6" id="KW-0238">DNA-binding</keyword>
<feature type="transmembrane region" description="Helical" evidence="4">
    <location>
        <begin position="34"/>
        <end position="53"/>
    </location>
</feature>
<dbReference type="GO" id="GO:0043565">
    <property type="term" value="F:sequence-specific DNA binding"/>
    <property type="evidence" value="ECO:0007669"/>
    <property type="project" value="InterPro"/>
</dbReference>
<sequence>MWEIIVGSLSVQSFFVGVLFLIKRTGDKVANRIWALFLFLLSYHIIYNTMYWVGVDSNWFKKLDLFYMVPMALYGPLFYMYVSRVLTGKRLPYKEYIFHFLPVFFVIVFFGKYFFLPLEFRGEAVENESFFVIQPCDYYGVLCLHILVYALIVSAKRWREKHKGNSTWLFAITVSFILFSVTLVVYYLLVINENLELEEDYIINISMGLFALITTYFGHISPETFQDKTFKQVLGFKKYQNTGLSKGMSLEYKKKLVRLIENDKLYLDSELRLDDLANRLGASRNHTSQIINEHFHMGFNDFINSHRIQEAKNMLDKNNENNKIIEIAYRSGFNNKVSFYKAFRKFIGMTPGEYLDISKIV</sequence>
<dbReference type="PROSITE" id="PS01124">
    <property type="entry name" value="HTH_ARAC_FAMILY_2"/>
    <property type="match status" value="1"/>
</dbReference>
<dbReference type="PROSITE" id="PS00041">
    <property type="entry name" value="HTH_ARAC_FAMILY_1"/>
    <property type="match status" value="1"/>
</dbReference>
<keyword evidence="7" id="KW-1185">Reference proteome</keyword>
<keyword evidence="3" id="KW-0804">Transcription</keyword>
<evidence type="ECO:0000256" key="2">
    <source>
        <dbReference type="ARBA" id="ARBA00023125"/>
    </source>
</evidence>
<dbReference type="PANTHER" id="PTHR43280:SF29">
    <property type="entry name" value="ARAC-FAMILY TRANSCRIPTIONAL REGULATOR"/>
    <property type="match status" value="1"/>
</dbReference>
<feature type="transmembrane region" description="Helical" evidence="4">
    <location>
        <begin position="65"/>
        <end position="84"/>
    </location>
</feature>
<evidence type="ECO:0000313" key="6">
    <source>
        <dbReference type="EMBL" id="SHH09058.1"/>
    </source>
</evidence>
<proteinExistence type="predicted"/>
<dbReference type="RefSeq" id="WP_073182031.1">
    <property type="nucleotide sequence ID" value="NZ_FQWL01000011.1"/>
</dbReference>